<keyword evidence="1" id="KW-0732">Signal</keyword>
<sequence length="123" mass="13993">MHFPFTLLSLASLGLNMLPVQSAAVPTVDLARRVEHAINNVYLSSTVKKRHTYGVDEDETALEKRHTYGVDEDETALEKRHTYGVDEDETALEKRHTYGVDEDETALEKRHTYGVDEDEVVYV</sequence>
<dbReference type="EMBL" id="MDYN01000036">
    <property type="protein sequence ID" value="OQD80416.1"/>
    <property type="molecule type" value="Genomic_DNA"/>
</dbReference>
<keyword evidence="3" id="KW-1185">Reference proteome</keyword>
<dbReference type="Proteomes" id="UP000191672">
    <property type="component" value="Unassembled WGS sequence"/>
</dbReference>
<evidence type="ECO:0000313" key="2">
    <source>
        <dbReference type="EMBL" id="OQD80416.1"/>
    </source>
</evidence>
<feature type="chain" id="PRO_5010700455" evidence="1">
    <location>
        <begin position="25"/>
        <end position="123"/>
    </location>
</feature>
<proteinExistence type="predicted"/>
<evidence type="ECO:0000256" key="1">
    <source>
        <dbReference type="SAM" id="SignalP"/>
    </source>
</evidence>
<reference evidence="3" key="1">
    <citation type="journal article" date="2017" name="Nat. Microbiol.">
        <title>Global analysis of biosynthetic gene clusters reveals vast potential of secondary metabolite production in Penicillium species.</title>
        <authorList>
            <person name="Nielsen J.C."/>
            <person name="Grijseels S."/>
            <person name="Prigent S."/>
            <person name="Ji B."/>
            <person name="Dainat J."/>
            <person name="Nielsen K.F."/>
            <person name="Frisvad J.C."/>
            <person name="Workman M."/>
            <person name="Nielsen J."/>
        </authorList>
    </citation>
    <scope>NUCLEOTIDE SEQUENCE [LARGE SCALE GENOMIC DNA]</scope>
    <source>
        <strain evidence="3">IBT 31811</strain>
    </source>
</reference>
<gene>
    <name evidence="2" type="ORF">PENANT_c036G09653</name>
</gene>
<organism evidence="2 3">
    <name type="scientific">Penicillium antarcticum</name>
    <dbReference type="NCBI Taxonomy" id="416450"/>
    <lineage>
        <taxon>Eukaryota</taxon>
        <taxon>Fungi</taxon>
        <taxon>Dikarya</taxon>
        <taxon>Ascomycota</taxon>
        <taxon>Pezizomycotina</taxon>
        <taxon>Eurotiomycetes</taxon>
        <taxon>Eurotiomycetidae</taxon>
        <taxon>Eurotiales</taxon>
        <taxon>Aspergillaceae</taxon>
        <taxon>Penicillium</taxon>
    </lineage>
</organism>
<name>A0A1V6PV99_9EURO</name>
<evidence type="ECO:0000313" key="3">
    <source>
        <dbReference type="Proteomes" id="UP000191672"/>
    </source>
</evidence>
<comment type="caution">
    <text evidence="2">The sequence shown here is derived from an EMBL/GenBank/DDBJ whole genome shotgun (WGS) entry which is preliminary data.</text>
</comment>
<accession>A0A1V6PV99</accession>
<dbReference type="AlphaFoldDB" id="A0A1V6PV99"/>
<feature type="signal peptide" evidence="1">
    <location>
        <begin position="1"/>
        <end position="24"/>
    </location>
</feature>
<protein>
    <submittedName>
        <fullName evidence="2">Uncharacterized protein</fullName>
    </submittedName>
</protein>